<dbReference type="PANTHER" id="PTHR43628">
    <property type="entry name" value="ACTIVATOR OF C KINASE PROTEIN 1-RELATED"/>
    <property type="match status" value="1"/>
</dbReference>
<dbReference type="InterPro" id="IPR052945">
    <property type="entry name" value="Mitotic_Regulator"/>
</dbReference>
<evidence type="ECO:0000313" key="3">
    <source>
        <dbReference type="EMBL" id="MFA0568060.1"/>
    </source>
</evidence>
<evidence type="ECO:0000256" key="2">
    <source>
        <dbReference type="SAM" id="Phobius"/>
    </source>
</evidence>
<protein>
    <recommendedName>
        <fullName evidence="5">Sel1 repeat family protein</fullName>
    </recommendedName>
</protein>
<comment type="caution">
    <text evidence="3">The sequence shown here is derived from an EMBL/GenBank/DDBJ whole genome shotgun (WGS) entry which is preliminary data.</text>
</comment>
<keyword evidence="2" id="KW-1133">Transmembrane helix</keyword>
<keyword evidence="4" id="KW-1185">Reference proteome</keyword>
<name>A0ABV4N9J2_9VIBR</name>
<organism evidence="3 4">
    <name type="scientific">Vibrio gallaecicus</name>
    <dbReference type="NCBI Taxonomy" id="552386"/>
    <lineage>
        <taxon>Bacteria</taxon>
        <taxon>Pseudomonadati</taxon>
        <taxon>Pseudomonadota</taxon>
        <taxon>Gammaproteobacteria</taxon>
        <taxon>Vibrionales</taxon>
        <taxon>Vibrionaceae</taxon>
        <taxon>Vibrio</taxon>
    </lineage>
</organism>
<evidence type="ECO:0000313" key="4">
    <source>
        <dbReference type="Proteomes" id="UP001570417"/>
    </source>
</evidence>
<reference evidence="3 4" key="1">
    <citation type="journal article" date="2024" name="ISME J.">
        <title>Tailless and filamentous prophages are predominant in marine Vibrio.</title>
        <authorList>
            <person name="Steensen K."/>
            <person name="Seneca J."/>
            <person name="Bartlau N."/>
            <person name="Yu X.A."/>
            <person name="Hussain F.A."/>
            <person name="Polz M.F."/>
        </authorList>
    </citation>
    <scope>NUCLEOTIDE SEQUENCE [LARGE SCALE GENOMIC DNA]</scope>
    <source>
        <strain evidence="3 4">10N.222.51.A1</strain>
    </source>
</reference>
<dbReference type="InterPro" id="IPR011990">
    <property type="entry name" value="TPR-like_helical_dom_sf"/>
</dbReference>
<sequence>MSTMGIAIGATALSLLLVFIWLMSLSLRKQRIEEERKAREVAYRKAIEKARKQEKQERLFKAETGHLPSILFLAKEAERTNLKEALYWYEKAAQLDDMNGMYGIVRISMRKREDLILKEQANFWQLAIAGLEGDLNAKFEMGKALIFGRGTTKNIPKGYSLIEESASAGNPEAMIFMGDWNVDKTNPEASAEASVKWYKGAADKGKIEGSLKLGASYLNGVGVPKNHGMACYWLESAAEKSHSEAMCRAGEAWRDQGEHGNAISYIWLFMAAHFGYEPARPIRDIVGSNLGVDSVVGLQSLTKPLIAKLTQKSVAKHSIIRALNKLYKRGVPIPKKVVEVEDDSDEIQVDTQQQESLQQEQSLNDGDPKAGEQAKAPVAVETSIPTTALDFSQPLKPPKL</sequence>
<keyword evidence="2" id="KW-0812">Transmembrane</keyword>
<dbReference type="SUPFAM" id="SSF81901">
    <property type="entry name" value="HCP-like"/>
    <property type="match status" value="1"/>
</dbReference>
<dbReference type="InterPro" id="IPR006597">
    <property type="entry name" value="Sel1-like"/>
</dbReference>
<evidence type="ECO:0008006" key="5">
    <source>
        <dbReference type="Google" id="ProtNLM"/>
    </source>
</evidence>
<dbReference type="Proteomes" id="UP001570417">
    <property type="component" value="Unassembled WGS sequence"/>
</dbReference>
<dbReference type="RefSeq" id="WP_372265568.1">
    <property type="nucleotide sequence ID" value="NZ_JBFRUW010000019.1"/>
</dbReference>
<dbReference type="Gene3D" id="1.25.40.10">
    <property type="entry name" value="Tetratricopeptide repeat domain"/>
    <property type="match status" value="1"/>
</dbReference>
<gene>
    <name evidence="3" type="ORF">AB4566_07215</name>
</gene>
<accession>A0ABV4N9J2</accession>
<proteinExistence type="predicted"/>
<feature type="compositionally biased region" description="Low complexity" evidence="1">
    <location>
        <begin position="352"/>
        <end position="363"/>
    </location>
</feature>
<feature type="transmembrane region" description="Helical" evidence="2">
    <location>
        <begin position="6"/>
        <end position="27"/>
    </location>
</feature>
<dbReference type="SMART" id="SM00671">
    <property type="entry name" value="SEL1"/>
    <property type="match status" value="4"/>
</dbReference>
<keyword evidence="2" id="KW-0472">Membrane</keyword>
<dbReference type="EMBL" id="JBFRUW010000019">
    <property type="protein sequence ID" value="MFA0568060.1"/>
    <property type="molecule type" value="Genomic_DNA"/>
</dbReference>
<dbReference type="Pfam" id="PF08238">
    <property type="entry name" value="Sel1"/>
    <property type="match status" value="4"/>
</dbReference>
<dbReference type="PANTHER" id="PTHR43628:SF1">
    <property type="entry name" value="CHITIN SYNTHASE REGULATORY FACTOR 2-RELATED"/>
    <property type="match status" value="1"/>
</dbReference>
<feature type="region of interest" description="Disordered" evidence="1">
    <location>
        <begin position="345"/>
        <end position="379"/>
    </location>
</feature>
<evidence type="ECO:0000256" key="1">
    <source>
        <dbReference type="SAM" id="MobiDB-lite"/>
    </source>
</evidence>